<dbReference type="Pfam" id="PF00842">
    <property type="entry name" value="Ala_racemase_C"/>
    <property type="match status" value="1"/>
</dbReference>
<evidence type="ECO:0000256" key="1">
    <source>
        <dbReference type="ARBA" id="ARBA00001933"/>
    </source>
</evidence>
<evidence type="ECO:0000256" key="3">
    <source>
        <dbReference type="ARBA" id="ARBA00023235"/>
    </source>
</evidence>
<feature type="active site" description="Proton acceptor; specific for L-alanine" evidence="4">
    <location>
        <position position="293"/>
    </location>
</feature>
<dbReference type="InterPro" id="IPR020622">
    <property type="entry name" value="Ala_racemase_pyridoxalP-BS"/>
</dbReference>
<dbReference type="InterPro" id="IPR000821">
    <property type="entry name" value="Ala_racemase"/>
</dbReference>
<keyword evidence="2 4" id="KW-0663">Pyridoxal phosphate</keyword>
<comment type="pathway">
    <text evidence="4">Amino-acid biosynthesis; D-alanine biosynthesis; D-alanine from L-alanine: step 1/1.</text>
</comment>
<feature type="active site" description="Proton acceptor; specific for D-alanine" evidence="4">
    <location>
        <position position="57"/>
    </location>
</feature>
<evidence type="ECO:0000256" key="6">
    <source>
        <dbReference type="PIRSR" id="PIRSR600821-52"/>
    </source>
</evidence>
<dbReference type="PATRIC" id="fig|888439.3.peg.642"/>
<dbReference type="Pfam" id="PF01168">
    <property type="entry name" value="Ala_racemase_N"/>
    <property type="match status" value="1"/>
</dbReference>
<dbReference type="EMBL" id="AGWP01000004">
    <property type="protein sequence ID" value="EJZ87290.1"/>
    <property type="molecule type" value="Genomic_DNA"/>
</dbReference>
<dbReference type="PROSITE" id="PS00395">
    <property type="entry name" value="ALANINE_RACEMASE"/>
    <property type="match status" value="1"/>
</dbReference>
<keyword evidence="9" id="KW-1185">Reference proteome</keyword>
<evidence type="ECO:0000259" key="7">
    <source>
        <dbReference type="SMART" id="SM01005"/>
    </source>
</evidence>
<dbReference type="InterPro" id="IPR029066">
    <property type="entry name" value="PLP-binding_barrel"/>
</dbReference>
<keyword evidence="3 4" id="KW-0413">Isomerase</keyword>
<feature type="binding site" evidence="4 6">
    <location>
        <position position="344"/>
    </location>
    <ligand>
        <name>substrate</name>
    </ligand>
</feature>
<comment type="cofactor">
    <cofactor evidence="1 4 5">
        <name>pyridoxal 5'-phosphate</name>
        <dbReference type="ChEBI" id="CHEBI:597326"/>
    </cofactor>
</comment>
<comment type="function">
    <text evidence="4">Catalyzes the interconversion of L-alanine and D-alanine. May also act on other amino acids.</text>
</comment>
<evidence type="ECO:0000256" key="2">
    <source>
        <dbReference type="ARBA" id="ARBA00022898"/>
    </source>
</evidence>
<gene>
    <name evidence="8" type="ORF">HMPREF9240_00639</name>
</gene>
<dbReference type="CDD" id="cd00430">
    <property type="entry name" value="PLPDE_III_AR"/>
    <property type="match status" value="1"/>
</dbReference>
<feature type="binding site" evidence="4 6">
    <location>
        <position position="156"/>
    </location>
    <ligand>
        <name>substrate</name>
    </ligand>
</feature>
<dbReference type="eggNOG" id="COG0787">
    <property type="taxonomic scope" value="Bacteria"/>
</dbReference>
<dbReference type="NCBIfam" id="TIGR00492">
    <property type="entry name" value="alr"/>
    <property type="match status" value="1"/>
</dbReference>
<protein>
    <recommendedName>
        <fullName evidence="4">Alanine racemase</fullName>
        <ecNumber evidence="4">5.1.1.1</ecNumber>
    </recommendedName>
</protein>
<dbReference type="GO" id="GO:0030632">
    <property type="term" value="P:D-alanine biosynthetic process"/>
    <property type="evidence" value="ECO:0007669"/>
    <property type="project" value="UniProtKB-UniRule"/>
</dbReference>
<evidence type="ECO:0000256" key="5">
    <source>
        <dbReference type="PIRSR" id="PIRSR600821-50"/>
    </source>
</evidence>
<dbReference type="HAMAP" id="MF_01201">
    <property type="entry name" value="Ala_racemase"/>
    <property type="match status" value="1"/>
</dbReference>
<accession>K0ZI28</accession>
<dbReference type="Gene3D" id="3.20.20.10">
    <property type="entry name" value="Alanine racemase"/>
    <property type="match status" value="1"/>
</dbReference>
<feature type="domain" description="Alanine racemase C-terminal" evidence="7">
    <location>
        <begin position="272"/>
        <end position="405"/>
    </location>
</feature>
<organism evidence="8 9">
    <name type="scientific">Winkia neuii BV029A5</name>
    <dbReference type="NCBI Taxonomy" id="888439"/>
    <lineage>
        <taxon>Bacteria</taxon>
        <taxon>Bacillati</taxon>
        <taxon>Actinomycetota</taxon>
        <taxon>Actinomycetes</taxon>
        <taxon>Actinomycetales</taxon>
        <taxon>Actinomycetaceae</taxon>
        <taxon>Winkia</taxon>
    </lineage>
</organism>
<reference evidence="8 9" key="1">
    <citation type="submission" date="2012-07" db="EMBL/GenBank/DDBJ databases">
        <title>The Genome Sequence of Actinomyces neuii subsp. anitratus BVS029A5.</title>
        <authorList>
            <consortium name="The Broad Institute Genome Sequencing Platform"/>
            <person name="Earl A."/>
            <person name="Ward D."/>
            <person name="Feldgarden M."/>
            <person name="Gevers D."/>
            <person name="Saerens B."/>
            <person name="Vaneechoutte M."/>
            <person name="Walker B."/>
            <person name="Young S.K."/>
            <person name="Zeng Q."/>
            <person name="Gargeya S."/>
            <person name="Fitzgerald M."/>
            <person name="Haas B."/>
            <person name="Abouelleil A."/>
            <person name="Alvarado L."/>
            <person name="Arachchi H.M."/>
            <person name="Berlin A."/>
            <person name="Chapman S.B."/>
            <person name="Goldberg J."/>
            <person name="Griggs A."/>
            <person name="Gujja S."/>
            <person name="Hansen M."/>
            <person name="Howarth C."/>
            <person name="Imamovic A."/>
            <person name="Larimer J."/>
            <person name="McCowen C."/>
            <person name="Montmayeur A."/>
            <person name="Murphy C."/>
            <person name="Neiman D."/>
            <person name="Pearson M."/>
            <person name="Priest M."/>
            <person name="Roberts A."/>
            <person name="Saif S."/>
            <person name="Shea T."/>
            <person name="Sisk P."/>
            <person name="Sykes S."/>
            <person name="Wortman J."/>
            <person name="Nusbaum C."/>
            <person name="Birren B."/>
        </authorList>
    </citation>
    <scope>NUCLEOTIDE SEQUENCE [LARGE SCALE GENOMIC DNA]</scope>
    <source>
        <strain evidence="8 9">BVS029A5</strain>
    </source>
</reference>
<proteinExistence type="inferred from homology"/>
<dbReference type="SUPFAM" id="SSF51419">
    <property type="entry name" value="PLP-binding barrel"/>
    <property type="match status" value="1"/>
</dbReference>
<dbReference type="PRINTS" id="PR00992">
    <property type="entry name" value="ALARACEMASE"/>
</dbReference>
<dbReference type="UniPathway" id="UPA00042">
    <property type="reaction ID" value="UER00497"/>
</dbReference>
<comment type="similarity">
    <text evidence="4">Belongs to the alanine racemase family.</text>
</comment>
<dbReference type="HOGENOM" id="CLU_028393_0_0_11"/>
<dbReference type="SUPFAM" id="SSF50621">
    <property type="entry name" value="Alanine racemase C-terminal domain-like"/>
    <property type="match status" value="1"/>
</dbReference>
<feature type="modified residue" description="N6-(pyridoxal phosphate)lysine" evidence="4 5">
    <location>
        <position position="57"/>
    </location>
</feature>
<evidence type="ECO:0000313" key="9">
    <source>
        <dbReference type="Proteomes" id="UP000006075"/>
    </source>
</evidence>
<dbReference type="GO" id="GO:0009252">
    <property type="term" value="P:peptidoglycan biosynthetic process"/>
    <property type="evidence" value="ECO:0007669"/>
    <property type="project" value="TreeGrafter"/>
</dbReference>
<dbReference type="Gene3D" id="2.40.37.10">
    <property type="entry name" value="Lyase, Ornithine Decarboxylase, Chain A, domain 1"/>
    <property type="match status" value="1"/>
</dbReference>
<dbReference type="AlphaFoldDB" id="K0ZI28"/>
<dbReference type="InterPro" id="IPR009006">
    <property type="entry name" value="Ala_racemase/Decarboxylase_C"/>
</dbReference>
<dbReference type="PANTHER" id="PTHR30511">
    <property type="entry name" value="ALANINE RACEMASE"/>
    <property type="match status" value="1"/>
</dbReference>
<dbReference type="PANTHER" id="PTHR30511:SF0">
    <property type="entry name" value="ALANINE RACEMASE, CATABOLIC-RELATED"/>
    <property type="match status" value="1"/>
</dbReference>
<sequence length="413" mass="44497">MQEGQEERLDSGTMGVMTQHLYDTYGGVALIDTAAIAANVRQLRAAAPDSEHMVIVKANAYGHGLALVARAAIQAGTTWFGAAQLTEAMQIRKIVGKRPRIFSWIFLPGSPIEEAVEADIDLSVSDFWALDRLEEAAEKTSKIVNVHLKIDTGMSRAGATARTWPALCEAAFRLEKAGKIRVVAVWSHLSRADEVSAEGKAQTKRAGQEFAAALAVAKEAGLNPELSHLSATAATLWHPELHTPMVRDGIGVYGLSPDERVQTNSDLALRPAMRLQAGLTVVKKVEAGRPVSYGGTWVTPSQRWLAVAPLGYGDGIARACDGARVRIKTKDRAFDAPIVGRICMDQVVLDLGEGEHAPAEVGDDAIFFGDGSDGEPTARDWANWTNTINYEVVTRVGARVPRIDVKGRQDGDE</sequence>
<dbReference type="GO" id="GO:0030170">
    <property type="term" value="F:pyridoxal phosphate binding"/>
    <property type="evidence" value="ECO:0007669"/>
    <property type="project" value="UniProtKB-UniRule"/>
</dbReference>
<evidence type="ECO:0000313" key="8">
    <source>
        <dbReference type="EMBL" id="EJZ87290.1"/>
    </source>
</evidence>
<dbReference type="InterPro" id="IPR011079">
    <property type="entry name" value="Ala_racemase_C"/>
</dbReference>
<dbReference type="GO" id="GO:0008784">
    <property type="term" value="F:alanine racemase activity"/>
    <property type="evidence" value="ECO:0007669"/>
    <property type="project" value="UniProtKB-UniRule"/>
</dbReference>
<comment type="catalytic activity">
    <reaction evidence="4">
        <text>L-alanine = D-alanine</text>
        <dbReference type="Rhea" id="RHEA:20249"/>
        <dbReference type="ChEBI" id="CHEBI:57416"/>
        <dbReference type="ChEBI" id="CHEBI:57972"/>
        <dbReference type="EC" id="5.1.1.1"/>
    </reaction>
</comment>
<comment type="caution">
    <text evidence="8">The sequence shown here is derived from an EMBL/GenBank/DDBJ whole genome shotgun (WGS) entry which is preliminary data.</text>
</comment>
<dbReference type="GO" id="GO:0005829">
    <property type="term" value="C:cytosol"/>
    <property type="evidence" value="ECO:0007669"/>
    <property type="project" value="TreeGrafter"/>
</dbReference>
<evidence type="ECO:0000256" key="4">
    <source>
        <dbReference type="HAMAP-Rule" id="MF_01201"/>
    </source>
</evidence>
<name>K0ZI28_9ACTO</name>
<dbReference type="SMART" id="SM01005">
    <property type="entry name" value="Ala_racemase_C"/>
    <property type="match status" value="1"/>
</dbReference>
<dbReference type="Proteomes" id="UP000006075">
    <property type="component" value="Unassembled WGS sequence"/>
</dbReference>
<dbReference type="EC" id="5.1.1.1" evidence="4"/>
<dbReference type="InterPro" id="IPR001608">
    <property type="entry name" value="Ala_racemase_N"/>
</dbReference>